<accession>A0A0A8YZJ2</accession>
<dbReference type="AlphaFoldDB" id="A0A0A8YZJ2"/>
<sequence>MLVKIQFCLVKLKTETLYLSIFGSIFNSCNFFLISCLILML</sequence>
<keyword evidence="1" id="KW-1133">Transmembrane helix</keyword>
<name>A0A0A8YZJ2_ARUDO</name>
<evidence type="ECO:0000256" key="1">
    <source>
        <dbReference type="SAM" id="Phobius"/>
    </source>
</evidence>
<keyword evidence="1" id="KW-0472">Membrane</keyword>
<feature type="transmembrane region" description="Helical" evidence="1">
    <location>
        <begin position="17"/>
        <end position="40"/>
    </location>
</feature>
<protein>
    <submittedName>
        <fullName evidence="2">Uncharacterized protein</fullName>
    </submittedName>
</protein>
<reference evidence="2" key="1">
    <citation type="submission" date="2014-09" db="EMBL/GenBank/DDBJ databases">
        <authorList>
            <person name="Magalhaes I.L.F."/>
            <person name="Oliveira U."/>
            <person name="Santos F.R."/>
            <person name="Vidigal T.H.D.A."/>
            <person name="Brescovit A.D."/>
            <person name="Santos A.J."/>
        </authorList>
    </citation>
    <scope>NUCLEOTIDE SEQUENCE</scope>
    <source>
        <tissue evidence="2">Shoot tissue taken approximately 20 cm above the soil surface</tissue>
    </source>
</reference>
<proteinExistence type="predicted"/>
<evidence type="ECO:0000313" key="2">
    <source>
        <dbReference type="EMBL" id="JAD30853.1"/>
    </source>
</evidence>
<dbReference type="EMBL" id="GBRH01267042">
    <property type="protein sequence ID" value="JAD30853.1"/>
    <property type="molecule type" value="Transcribed_RNA"/>
</dbReference>
<keyword evidence="1" id="KW-0812">Transmembrane</keyword>
<reference evidence="2" key="2">
    <citation type="journal article" date="2015" name="Data Brief">
        <title>Shoot transcriptome of the giant reed, Arundo donax.</title>
        <authorList>
            <person name="Barrero R.A."/>
            <person name="Guerrero F.D."/>
            <person name="Moolhuijzen P."/>
            <person name="Goolsby J.A."/>
            <person name="Tidwell J."/>
            <person name="Bellgard S.E."/>
            <person name="Bellgard M.I."/>
        </authorList>
    </citation>
    <scope>NUCLEOTIDE SEQUENCE</scope>
    <source>
        <tissue evidence="2">Shoot tissue taken approximately 20 cm above the soil surface</tissue>
    </source>
</reference>
<organism evidence="2">
    <name type="scientific">Arundo donax</name>
    <name type="common">Giant reed</name>
    <name type="synonym">Donax arundinaceus</name>
    <dbReference type="NCBI Taxonomy" id="35708"/>
    <lineage>
        <taxon>Eukaryota</taxon>
        <taxon>Viridiplantae</taxon>
        <taxon>Streptophyta</taxon>
        <taxon>Embryophyta</taxon>
        <taxon>Tracheophyta</taxon>
        <taxon>Spermatophyta</taxon>
        <taxon>Magnoliopsida</taxon>
        <taxon>Liliopsida</taxon>
        <taxon>Poales</taxon>
        <taxon>Poaceae</taxon>
        <taxon>PACMAD clade</taxon>
        <taxon>Arundinoideae</taxon>
        <taxon>Arundineae</taxon>
        <taxon>Arundo</taxon>
    </lineage>
</organism>